<name>A0A1B7KRW4_PARTM</name>
<evidence type="ECO:0000313" key="2">
    <source>
        <dbReference type="EMBL" id="OAT72831.1"/>
    </source>
</evidence>
<dbReference type="Proteomes" id="UP000078290">
    <property type="component" value="Unassembled WGS sequence"/>
</dbReference>
<proteinExistence type="predicted"/>
<keyword evidence="1" id="KW-0472">Membrane</keyword>
<reference evidence="3" key="1">
    <citation type="submission" date="2016-05" db="EMBL/GenBank/DDBJ databases">
        <authorList>
            <person name="Wang W."/>
            <person name="Zhu L."/>
        </authorList>
    </citation>
    <scope>NUCLEOTIDE SEQUENCE [LARGE SCALE GENOMIC DNA]</scope>
    <source>
        <strain evidence="3">W-2</strain>
    </source>
</reference>
<organism evidence="2 3">
    <name type="scientific">Parageobacillus thermoglucosidasius</name>
    <name type="common">Geobacillus thermoglucosidasius</name>
    <dbReference type="NCBI Taxonomy" id="1426"/>
    <lineage>
        <taxon>Bacteria</taxon>
        <taxon>Bacillati</taxon>
        <taxon>Bacillota</taxon>
        <taxon>Bacilli</taxon>
        <taxon>Bacillales</taxon>
        <taxon>Anoxybacillaceae</taxon>
        <taxon>Parageobacillus</taxon>
    </lineage>
</organism>
<accession>A0A1B7KRW4</accession>
<dbReference type="AlphaFoldDB" id="A0A1B7KRW4"/>
<evidence type="ECO:0000256" key="1">
    <source>
        <dbReference type="SAM" id="Phobius"/>
    </source>
</evidence>
<gene>
    <name evidence="2" type="ORF">A7K69_07800</name>
</gene>
<dbReference type="EMBL" id="LXMA01000023">
    <property type="protein sequence ID" value="OAT72831.1"/>
    <property type="molecule type" value="Genomic_DNA"/>
</dbReference>
<keyword evidence="1" id="KW-1133">Transmembrane helix</keyword>
<comment type="caution">
    <text evidence="2">The sequence shown here is derived from an EMBL/GenBank/DDBJ whole genome shotgun (WGS) entry which is preliminary data.</text>
</comment>
<feature type="transmembrane region" description="Helical" evidence="1">
    <location>
        <begin position="6"/>
        <end position="31"/>
    </location>
</feature>
<evidence type="ECO:0000313" key="3">
    <source>
        <dbReference type="Proteomes" id="UP000078290"/>
    </source>
</evidence>
<protein>
    <submittedName>
        <fullName evidence="2">Uncharacterized protein</fullName>
    </submittedName>
</protein>
<keyword evidence="1" id="KW-0812">Transmembrane</keyword>
<sequence length="61" mass="7148">MRIFQYAIFSITIHFVSLYQMLANFTLYFCILRMPQKRIGISAFGKNSGEIGHSLKERDML</sequence>